<dbReference type="Gene3D" id="1.10.10.10">
    <property type="entry name" value="Winged helix-like DNA-binding domain superfamily/Winged helix DNA-binding domain"/>
    <property type="match status" value="1"/>
</dbReference>
<protein>
    <submittedName>
        <fullName evidence="8">PLP-dependent aminotransferase family protein</fullName>
    </submittedName>
</protein>
<dbReference type="InterPro" id="IPR036388">
    <property type="entry name" value="WH-like_DNA-bd_sf"/>
</dbReference>
<dbReference type="InterPro" id="IPR015424">
    <property type="entry name" value="PyrdxlP-dep_Trfase"/>
</dbReference>
<keyword evidence="3" id="KW-0805">Transcription regulation</keyword>
<evidence type="ECO:0000256" key="6">
    <source>
        <dbReference type="SAM" id="MobiDB-lite"/>
    </source>
</evidence>
<dbReference type="InterPro" id="IPR000524">
    <property type="entry name" value="Tscrpt_reg_HTH_GntR"/>
</dbReference>
<dbReference type="Gene3D" id="3.40.640.10">
    <property type="entry name" value="Type I PLP-dependent aspartate aminotransferase-like (Major domain)"/>
    <property type="match status" value="1"/>
</dbReference>
<dbReference type="InterPro" id="IPR004839">
    <property type="entry name" value="Aminotransferase_I/II_large"/>
</dbReference>
<proteinExistence type="inferred from homology"/>
<keyword evidence="9" id="KW-1185">Reference proteome</keyword>
<evidence type="ECO:0000313" key="8">
    <source>
        <dbReference type="EMBL" id="MBK1697108.1"/>
    </source>
</evidence>
<dbReference type="Pfam" id="PF00392">
    <property type="entry name" value="GntR"/>
    <property type="match status" value="1"/>
</dbReference>
<dbReference type="GO" id="GO:0003677">
    <property type="term" value="F:DNA binding"/>
    <property type="evidence" value="ECO:0007669"/>
    <property type="project" value="UniProtKB-KW"/>
</dbReference>
<feature type="region of interest" description="Disordered" evidence="6">
    <location>
        <begin position="79"/>
        <end position="123"/>
    </location>
</feature>
<evidence type="ECO:0000313" key="9">
    <source>
        <dbReference type="Proteomes" id="UP000778970"/>
    </source>
</evidence>
<accession>A0A934UZU3</accession>
<dbReference type="PROSITE" id="PS50949">
    <property type="entry name" value="HTH_GNTR"/>
    <property type="match status" value="1"/>
</dbReference>
<comment type="caution">
    <text evidence="8">The sequence shown here is derived from an EMBL/GenBank/DDBJ whole genome shotgun (WGS) entry which is preliminary data.</text>
</comment>
<organism evidence="8 9">
    <name type="scientific">Rhodovibrio salinarum</name>
    <dbReference type="NCBI Taxonomy" id="1087"/>
    <lineage>
        <taxon>Bacteria</taxon>
        <taxon>Pseudomonadati</taxon>
        <taxon>Pseudomonadota</taxon>
        <taxon>Alphaproteobacteria</taxon>
        <taxon>Rhodospirillales</taxon>
        <taxon>Rhodovibrionaceae</taxon>
        <taxon>Rhodovibrio</taxon>
    </lineage>
</organism>
<dbReference type="SUPFAM" id="SSF53383">
    <property type="entry name" value="PLP-dependent transferases"/>
    <property type="match status" value="1"/>
</dbReference>
<reference evidence="8" key="2">
    <citation type="journal article" date="2020" name="Microorganisms">
        <title>Osmotic Adaptation and Compatible Solute Biosynthesis of Phototrophic Bacteria as Revealed from Genome Analyses.</title>
        <authorList>
            <person name="Imhoff J.F."/>
            <person name="Rahn T."/>
            <person name="Kunzel S."/>
            <person name="Keller A."/>
            <person name="Neulinger S.C."/>
        </authorList>
    </citation>
    <scope>NUCLEOTIDE SEQUENCE</scope>
    <source>
        <strain evidence="8">DSM 9154</strain>
    </source>
</reference>
<keyword evidence="4" id="KW-0238">DNA-binding</keyword>
<dbReference type="CDD" id="cd07377">
    <property type="entry name" value="WHTH_GntR"/>
    <property type="match status" value="1"/>
</dbReference>
<name>A0A934UZU3_9PROT</name>
<keyword evidence="5" id="KW-0804">Transcription</keyword>
<evidence type="ECO:0000256" key="4">
    <source>
        <dbReference type="ARBA" id="ARBA00023125"/>
    </source>
</evidence>
<sequence length="476" mass="51545">MARITLELPETKGKPVFLTLAESILLEIERGRLKPGDRLPGTRGLAETLQINRNTVDAAYQELIMQGWLASVPSRGTFVARDLPDSPPKADPQRSPQISQPVADTPVAREPRLQFSDGTPDPRLLPGLELSRAFRRALSTPLSLAPGYGDPRGSHAVRSALGRYLTAERGLTTTEDDILVTNGSQMALFVAARTVLSPGQVIAVEDPGYPLAWSAFREAGAKIVGIPVDANGLDVTRLAAVAETEPRLKAIYVTPHHQYPTTVTLGAGRRLKLLDLAARYGLTLIEDDYDHEYRFESRPVLPLAARAEVDVSTVYIGSLSKLLSPGLRVGYAVAPPPLLQEMARRREAIDRQGNQPLEQAIAQLIDDGTLGRHARKARRIYRARRDLLIAAITDKLGNAGTCTAPAGGLAAWFQAKDEVDTGAWVENAAQKGLSIMPGGRFSLTPNRAQQGLRIGYASLNENELRHAIGLLAQAKA</sequence>
<dbReference type="InterPro" id="IPR051446">
    <property type="entry name" value="HTH_trans_reg/aminotransferase"/>
</dbReference>
<dbReference type="InterPro" id="IPR015421">
    <property type="entry name" value="PyrdxlP-dep_Trfase_major"/>
</dbReference>
<keyword evidence="8" id="KW-0032">Aminotransferase</keyword>
<gene>
    <name evidence="8" type="ORF">CKO21_07590</name>
</gene>
<feature type="domain" description="HTH gntR-type" evidence="7">
    <location>
        <begin position="14"/>
        <end position="82"/>
    </location>
</feature>
<comment type="similarity">
    <text evidence="1">In the C-terminal section; belongs to the class-I pyridoxal-phosphate-dependent aminotransferase family.</text>
</comment>
<dbReference type="EMBL" id="NRRE01000020">
    <property type="protein sequence ID" value="MBK1697108.1"/>
    <property type="molecule type" value="Genomic_DNA"/>
</dbReference>
<evidence type="ECO:0000259" key="7">
    <source>
        <dbReference type="PROSITE" id="PS50949"/>
    </source>
</evidence>
<dbReference type="GO" id="GO:0030170">
    <property type="term" value="F:pyridoxal phosphate binding"/>
    <property type="evidence" value="ECO:0007669"/>
    <property type="project" value="InterPro"/>
</dbReference>
<dbReference type="GO" id="GO:0003700">
    <property type="term" value="F:DNA-binding transcription factor activity"/>
    <property type="evidence" value="ECO:0007669"/>
    <property type="project" value="InterPro"/>
</dbReference>
<dbReference type="Proteomes" id="UP000778970">
    <property type="component" value="Unassembled WGS sequence"/>
</dbReference>
<keyword evidence="8" id="KW-0808">Transferase</keyword>
<dbReference type="AlphaFoldDB" id="A0A934UZU3"/>
<dbReference type="CDD" id="cd00609">
    <property type="entry name" value="AAT_like"/>
    <property type="match status" value="1"/>
</dbReference>
<dbReference type="Pfam" id="PF00155">
    <property type="entry name" value="Aminotran_1_2"/>
    <property type="match status" value="1"/>
</dbReference>
<keyword evidence="2" id="KW-0663">Pyridoxal phosphate</keyword>
<dbReference type="PANTHER" id="PTHR46577">
    <property type="entry name" value="HTH-TYPE TRANSCRIPTIONAL REGULATORY PROTEIN GABR"/>
    <property type="match status" value="1"/>
</dbReference>
<reference evidence="8" key="1">
    <citation type="submission" date="2017-08" db="EMBL/GenBank/DDBJ databases">
        <authorList>
            <person name="Imhoff J.F."/>
            <person name="Rahn T."/>
            <person name="Kuenzel S."/>
            <person name="Neulinger S.C."/>
        </authorList>
    </citation>
    <scope>NUCLEOTIDE SEQUENCE</scope>
    <source>
        <strain evidence="8">DSM 9154</strain>
    </source>
</reference>
<dbReference type="RefSeq" id="WP_027287511.1">
    <property type="nucleotide sequence ID" value="NZ_NRRE01000020.1"/>
</dbReference>
<dbReference type="GO" id="GO:0008483">
    <property type="term" value="F:transaminase activity"/>
    <property type="evidence" value="ECO:0007669"/>
    <property type="project" value="UniProtKB-KW"/>
</dbReference>
<evidence type="ECO:0000256" key="5">
    <source>
        <dbReference type="ARBA" id="ARBA00023163"/>
    </source>
</evidence>
<dbReference type="SUPFAM" id="SSF46785">
    <property type="entry name" value="Winged helix' DNA-binding domain"/>
    <property type="match status" value="1"/>
</dbReference>
<dbReference type="PANTHER" id="PTHR46577:SF1">
    <property type="entry name" value="HTH-TYPE TRANSCRIPTIONAL REGULATORY PROTEIN GABR"/>
    <property type="match status" value="1"/>
</dbReference>
<evidence type="ECO:0000256" key="2">
    <source>
        <dbReference type="ARBA" id="ARBA00022898"/>
    </source>
</evidence>
<evidence type="ECO:0000256" key="1">
    <source>
        <dbReference type="ARBA" id="ARBA00005384"/>
    </source>
</evidence>
<dbReference type="SMART" id="SM00345">
    <property type="entry name" value="HTH_GNTR"/>
    <property type="match status" value="1"/>
</dbReference>
<dbReference type="InterPro" id="IPR036390">
    <property type="entry name" value="WH_DNA-bd_sf"/>
</dbReference>
<evidence type="ECO:0000256" key="3">
    <source>
        <dbReference type="ARBA" id="ARBA00023015"/>
    </source>
</evidence>